<dbReference type="SUPFAM" id="SSF52540">
    <property type="entry name" value="P-loop containing nucleoside triphosphate hydrolases"/>
    <property type="match status" value="1"/>
</dbReference>
<dbReference type="InterPro" id="IPR003959">
    <property type="entry name" value="ATPase_AAA_core"/>
</dbReference>
<feature type="domain" description="AAA+ ATPase" evidence="2">
    <location>
        <begin position="1253"/>
        <end position="1405"/>
    </location>
</feature>
<comment type="caution">
    <text evidence="3">The sequence shown here is derived from an EMBL/GenBank/DDBJ whole genome shotgun (WGS) entry which is preliminary data.</text>
</comment>
<dbReference type="InterPro" id="IPR020958">
    <property type="entry name" value="DUF3686"/>
</dbReference>
<evidence type="ECO:0000313" key="3">
    <source>
        <dbReference type="EMBL" id="GHC43423.1"/>
    </source>
</evidence>
<dbReference type="Pfam" id="PF00004">
    <property type="entry name" value="AAA"/>
    <property type="match status" value="1"/>
</dbReference>
<dbReference type="Pfam" id="PF12458">
    <property type="entry name" value="DUF3686"/>
    <property type="match status" value="1"/>
</dbReference>
<accession>A0A918WFC7</accession>
<reference evidence="3" key="2">
    <citation type="submission" date="2020-09" db="EMBL/GenBank/DDBJ databases">
        <authorList>
            <person name="Sun Q."/>
            <person name="Kim S."/>
        </authorList>
    </citation>
    <scope>NUCLEOTIDE SEQUENCE</scope>
    <source>
        <strain evidence="3">KCTC 12988</strain>
    </source>
</reference>
<dbReference type="SMART" id="SM00382">
    <property type="entry name" value="AAA"/>
    <property type="match status" value="1"/>
</dbReference>
<dbReference type="EMBL" id="BMXI01000002">
    <property type="protein sequence ID" value="GHC43423.1"/>
    <property type="molecule type" value="Genomic_DNA"/>
</dbReference>
<dbReference type="RefSeq" id="WP_189567174.1">
    <property type="nucleotide sequence ID" value="NZ_BMXI01000002.1"/>
</dbReference>
<gene>
    <name evidence="3" type="ORF">GCM10007100_05700</name>
</gene>
<dbReference type="InterPro" id="IPR057224">
    <property type="entry name" value="DUF7902"/>
</dbReference>
<dbReference type="GO" id="GO:0016887">
    <property type="term" value="F:ATP hydrolysis activity"/>
    <property type="evidence" value="ECO:0007669"/>
    <property type="project" value="InterPro"/>
</dbReference>
<evidence type="ECO:0000313" key="4">
    <source>
        <dbReference type="Proteomes" id="UP000644507"/>
    </source>
</evidence>
<evidence type="ECO:0000259" key="2">
    <source>
        <dbReference type="SMART" id="SM00382"/>
    </source>
</evidence>
<dbReference type="InterPro" id="IPR027417">
    <property type="entry name" value="P-loop_NTPase"/>
</dbReference>
<reference evidence="3" key="1">
    <citation type="journal article" date="2014" name="Int. J. Syst. Evol. Microbiol.">
        <title>Complete genome sequence of Corynebacterium casei LMG S-19264T (=DSM 44701T), isolated from a smear-ripened cheese.</title>
        <authorList>
            <consortium name="US DOE Joint Genome Institute (JGI-PGF)"/>
            <person name="Walter F."/>
            <person name="Albersmeier A."/>
            <person name="Kalinowski J."/>
            <person name="Ruckert C."/>
        </authorList>
    </citation>
    <scope>NUCLEOTIDE SEQUENCE</scope>
    <source>
        <strain evidence="3">KCTC 12988</strain>
    </source>
</reference>
<dbReference type="Gene3D" id="3.40.50.300">
    <property type="entry name" value="P-loop containing nucleotide triphosphate hydrolases"/>
    <property type="match status" value="1"/>
</dbReference>
<evidence type="ECO:0000256" key="1">
    <source>
        <dbReference type="SAM" id="MobiDB-lite"/>
    </source>
</evidence>
<name>A0A918WFC7_9BACT</name>
<protein>
    <recommendedName>
        <fullName evidence="2">AAA+ ATPase domain-containing protein</fullName>
    </recommendedName>
</protein>
<proteinExistence type="predicted"/>
<dbReference type="InterPro" id="IPR003593">
    <property type="entry name" value="AAA+_ATPase"/>
</dbReference>
<organism evidence="3 4">
    <name type="scientific">Roseibacillus persicicus</name>
    <dbReference type="NCBI Taxonomy" id="454148"/>
    <lineage>
        <taxon>Bacteria</taxon>
        <taxon>Pseudomonadati</taxon>
        <taxon>Verrucomicrobiota</taxon>
        <taxon>Verrucomicrobiia</taxon>
        <taxon>Verrucomicrobiales</taxon>
        <taxon>Verrucomicrobiaceae</taxon>
        <taxon>Roseibacillus</taxon>
    </lineage>
</organism>
<sequence length="1682" mass="188852">MPDTEQLEGGSYEVIRARLEKHGEDLRRRLGILNEARKEIFGAVETSLVATERVTTEHNCVPRDLIAVGGNRFLFGYNIQFGLKQTTEIADVFAAYEYDPESHVFHALAVEEVLSDPAFSDDFKYLYKYYKETNFAKFMVIGPNLYMKMRVGKGVDDFKTFKWLRPGDGRLEYIGNRFDHEFQYPPQQEFEWKRAHRDMQRAGMHPHISINDRVFVETVGGDLTIKVEDNTESGEGIYAEPVNDPDQSLDDAEVLYAEVGPLVLLKILPYREELHRYFVFNEKTQEVKRIDAIGHSCVLLPDDQGLIFSNGYLLLTGEVRIFDTALSNMMFERRIPSANGEDTLYVFYNRVSGDYILLSYNLISQSVETPVICNGYSLFPNGELVYFKTEDAAQKHHTLQVWTTPYLSEEALAAQHQDEGSYLFKIGNADLVRGMSECREVLTLLGKDDNYGGLYLDLVKRTGDLVDSYFWLGKEETAELSVPVREINRAAQSALEEFDKVRAQRQSAASRTKEVQEVVETLLAKVRHSPPDDIFGFVHHLSELRTRRGEVIGLREVRYAKTETIDEMEAKLVEAGEATSQKTVEFLLKDEALVPYRKAVTEQGDTIPELSKVTEADAVGAALDKAGDELEMLIDIVGNLKIEDATQTTAIIDGISSIYAELNGVRADLKNKRNDLAKAEGTAQFGAQMKLISQAVVNYLEVCDTPEKCDESLTKLMIQLEELEGRFSEFDDYVEELAGKREEVYEAFEGRKQQLIDSRNKRAGSLLRSAERILAGIERRLESFDSLDEINGYFAGDLMVEKVRGVVDDLKALGDGVKADDLSTRLKTLREDGARQLKDRKELYVDGKNVIRFGKHAFSVNTRELELSVVARDEEMWFHLAGTDYFEKIVDQEFNETRKVWDLEVPSETADLYRGEWLASLLLEGELVGETAAEFLPQVQSFMQARYAEGYVKGVHDEDTAKILEALVPIAKNAGLLRFSPLVRGAGVVLWADRDQEGRLEISRLIAGHGQRLKAFGEKQRSRHELEDALALELSDQLSRSRFAGRVSAAAVAEYLFAQLREGDGFVVSNAASEAIKHLRSELTAKRASDSFENAMAELSRAEARHSLALDWLRGILEGEESTAVLIEAAAHLARGGYEQREVKRVELSVEVAGMRGSHSRIEGGVLPIQFNDFLERVGRLRDETLPLYTRFQERKKDLIAAKRAEMKLEELKPEVMSAFVRNRLLDEVFLPVIGDNLAKQIGTAGADSRTDRMGLLLLISPPGYGKTTLMEYVANRLGLTFVKVNGPALGHHVVSLDPAQAGDMSAGEELEKLNLALEMGDNVMLYLDDIQHTNPEFLQKFISLCDAQRKIEGVYQGKARTYDLKGKKVAVVMAGNPYTESGGKFQIPDMLANRADTYNLGDILGSHESAFKDSYIENCLTSNSTLSKLASSGLKDVRAVMKMAAGAELEEVDFEANYTPGEIEEFVRGMKLLYQVRDTILRVNMQYIASAAQEDAYRTEPAFKLQGSYRNMNRIAEKVVPLMTDEELRELVESHYENEAQNLTTGAEANLLKFREMEGLLNEEEAARWEQIKTEFRKQKVLGGAGETDPVARVVAQLQEFREGLSSIEQGIAMAGSNYAKPQTLTDATVAQLREIIAGLREVPVKVDINVVPVQDEDGSIEQMEKRPSPIDIQPNVEQGD</sequence>
<dbReference type="Pfam" id="PF25472">
    <property type="entry name" value="DUF7902"/>
    <property type="match status" value="1"/>
</dbReference>
<keyword evidence="4" id="KW-1185">Reference proteome</keyword>
<feature type="region of interest" description="Disordered" evidence="1">
    <location>
        <begin position="1659"/>
        <end position="1682"/>
    </location>
</feature>
<dbReference type="Proteomes" id="UP000644507">
    <property type="component" value="Unassembled WGS sequence"/>
</dbReference>
<dbReference type="GO" id="GO:0005524">
    <property type="term" value="F:ATP binding"/>
    <property type="evidence" value="ECO:0007669"/>
    <property type="project" value="InterPro"/>
</dbReference>